<feature type="domain" description="DUF5717" evidence="2">
    <location>
        <begin position="1"/>
        <end position="869"/>
    </location>
</feature>
<dbReference type="AlphaFoldDB" id="A0A1M4U3E3"/>
<name>A0A1M4U3E3_9CLOT</name>
<proteinExistence type="predicted"/>
<dbReference type="RefSeq" id="WP_242946719.1">
    <property type="nucleotide sequence ID" value="NZ_FQVI01000002.1"/>
</dbReference>
<dbReference type="Proteomes" id="UP000184245">
    <property type="component" value="Unassembled WGS sequence"/>
</dbReference>
<evidence type="ECO:0000259" key="1">
    <source>
        <dbReference type="Pfam" id="PF18983"/>
    </source>
</evidence>
<sequence length="1180" mass="138239">MKRRIEQLINGRYEYEVPKLLLSQDSIVLQTRAGENCRGELHLGAEDQRKIKGIAASSHRRFLLGKERFSGTTAALPYVVDVKGLKAGDVCEGTLTLSTDIGEYQVPFTVAVLGNQVRTSVGEIRTLDQFVTLAKADFREAFHLFVDEAFAGLLRHEDEKLWLAYRGMSVNPVTYQHLEEFLIGIGKKEPIKLSLGRESVELYEVEGSLKDTLMLHRNGWGYVRAEVSVQGDFLEVEKKVITTEDFIGSVYGLEYIVRREYLGRGKNYGRIIVKTVYETQVFQVVASRHNKIQVNVSAYEKKKKYELARQYLEMSVNRILFKEWYDKSLSLLEELKETGYVDTGYELLEAYLYYRAGLLDKAAEVLEKLENSTALEELPEIEGCYLYLTACTGRLNLERKEYLKRLHTLSQMQEDSFILLWILLQEDSEAYRTPSKKLYELETQYEIGCRSPFLYLEALRLIKENVLLFRKINRFYIQVLFFAKKYGLLTEEIVSRTAYLSGYLKSFHQVIYELMAEAYEQYPSRELLDAVCKLLMKGNPRKKEYFQWYERAVEEELRITRLYEYYIETMSRNYQGTLPQVIRMYFAYNNTLSDSKKAFVYSNVIRNKSTDKNTYLSYKNAMKAFAWTKLSEGRMNEDYAVLYQEFCMHPGEIKERAALAKVLFIHRLYLEDAKIRKVIVCHDALKKEEAYPCVDGVAYISVYTPDARILFEDEKRRRYMGTVDYNLQKLLDEKEAVSLLAASEVNHSGFLLHVCGELDHSEKITKDNVGCFHKIVDDPSFQTEYRQCIRQRILEYFQENVENDNLKDYLRQMDFKGFAKVNKPLLVKILVNQGMYVGAFDLLCEFGYEGVDTEVLLKLCSRMILNMEFEYEEELVLLGWYVYGQGKYDDIILHYLSMFYEGPAEEMAHLWQSTQGFQIEAYELEEKILTYSMFARRYLPQGPKVLESYLKQAGKEQVILAYLTFEAFGYFLGGKETDIFIFQCLEKITEKEWESDMICKLALLKWLSVTRDWNPEEEKLVRRLLWECSRAGLRFAFFQAFPKEYLRSYQLEDKVFAEYRAGLHSRVTLYYCLEEEGKAGDYKSEPLKEMYQGIYSKEFVLFYGEMLTYYFQAEKDGETYTTEPRTITVTEVDASGDTKYQMLNQMLAVKKLGKEDELKTILKKYLEREAVIQQLFRITE</sequence>
<dbReference type="EMBL" id="FQVI01000002">
    <property type="protein sequence ID" value="SHE51321.1"/>
    <property type="molecule type" value="Genomic_DNA"/>
</dbReference>
<feature type="domain" description="DUF5717" evidence="1">
    <location>
        <begin position="872"/>
        <end position="1176"/>
    </location>
</feature>
<dbReference type="Pfam" id="PF18983">
    <property type="entry name" value="DUF5717"/>
    <property type="match status" value="1"/>
</dbReference>
<gene>
    <name evidence="3" type="ORF">SAMN02745158_00715</name>
</gene>
<evidence type="ECO:0000259" key="2">
    <source>
        <dbReference type="Pfam" id="PF18984"/>
    </source>
</evidence>
<accession>A0A1M4U3E3</accession>
<dbReference type="InterPro" id="IPR043774">
    <property type="entry name" value="DUF5717_C"/>
</dbReference>
<keyword evidence="4" id="KW-1185">Reference proteome</keyword>
<dbReference type="STRING" id="1122155.SAMN02745158_00715"/>
<evidence type="ECO:0000313" key="4">
    <source>
        <dbReference type="Proteomes" id="UP000184245"/>
    </source>
</evidence>
<dbReference type="Pfam" id="PF18984">
    <property type="entry name" value="DUF5717_N"/>
    <property type="match status" value="1"/>
</dbReference>
<protein>
    <submittedName>
        <fullName evidence="3">Uncharacterized protein</fullName>
    </submittedName>
</protein>
<evidence type="ECO:0000313" key="3">
    <source>
        <dbReference type="EMBL" id="SHE51321.1"/>
    </source>
</evidence>
<organism evidence="3 4">
    <name type="scientific">Lactonifactor longoviformis DSM 17459</name>
    <dbReference type="NCBI Taxonomy" id="1122155"/>
    <lineage>
        <taxon>Bacteria</taxon>
        <taxon>Bacillati</taxon>
        <taxon>Bacillota</taxon>
        <taxon>Clostridia</taxon>
        <taxon>Eubacteriales</taxon>
        <taxon>Clostridiaceae</taxon>
        <taxon>Lactonifactor</taxon>
    </lineage>
</organism>
<dbReference type="InterPro" id="IPR043775">
    <property type="entry name" value="DUF5717_N"/>
</dbReference>
<reference evidence="3 4" key="1">
    <citation type="submission" date="2016-11" db="EMBL/GenBank/DDBJ databases">
        <authorList>
            <person name="Jaros S."/>
            <person name="Januszkiewicz K."/>
            <person name="Wedrychowicz H."/>
        </authorList>
    </citation>
    <scope>NUCLEOTIDE SEQUENCE [LARGE SCALE GENOMIC DNA]</scope>
    <source>
        <strain evidence="3 4">DSM 17459</strain>
    </source>
</reference>